<feature type="compositionally biased region" description="Acidic residues" evidence="3">
    <location>
        <begin position="982"/>
        <end position="997"/>
    </location>
</feature>
<dbReference type="InterPro" id="IPR028974">
    <property type="entry name" value="TSP_type-3_rpt"/>
</dbReference>
<organism evidence="6 7">
    <name type="scientific">Maribacter algarum</name>
    <name type="common">ex Zhang et al. 2020</name>
    <dbReference type="NCBI Taxonomy" id="2578118"/>
    <lineage>
        <taxon>Bacteria</taxon>
        <taxon>Pseudomonadati</taxon>
        <taxon>Bacteroidota</taxon>
        <taxon>Flavobacteriia</taxon>
        <taxon>Flavobacteriales</taxon>
        <taxon>Flavobacteriaceae</taxon>
        <taxon>Maribacter</taxon>
    </lineage>
</organism>
<dbReference type="GO" id="GO:0008237">
    <property type="term" value="F:metallopeptidase activity"/>
    <property type="evidence" value="ECO:0007669"/>
    <property type="project" value="InterPro"/>
</dbReference>
<feature type="compositionally biased region" description="Acidic residues" evidence="3">
    <location>
        <begin position="858"/>
        <end position="877"/>
    </location>
</feature>
<dbReference type="FunFam" id="4.10.1080.10:FF:000001">
    <property type="entry name" value="Thrombospondin 3"/>
    <property type="match status" value="2"/>
</dbReference>
<dbReference type="Proteomes" id="UP000310314">
    <property type="component" value="Unassembled WGS sequence"/>
</dbReference>
<feature type="compositionally biased region" description="Polar residues" evidence="3">
    <location>
        <begin position="883"/>
        <end position="893"/>
    </location>
</feature>
<feature type="signal peptide" evidence="4">
    <location>
        <begin position="1"/>
        <end position="23"/>
    </location>
</feature>
<dbReference type="InterPro" id="IPR017897">
    <property type="entry name" value="Thrombospondin_3_rpt"/>
</dbReference>
<dbReference type="Gene3D" id="2.60.120.380">
    <property type="match status" value="1"/>
</dbReference>
<dbReference type="OrthoDB" id="9757947at2"/>
<feature type="region of interest" description="Disordered" evidence="3">
    <location>
        <begin position="852"/>
        <end position="905"/>
    </location>
</feature>
<dbReference type="PANTHER" id="PTHR10199">
    <property type="entry name" value="THROMBOSPONDIN"/>
    <property type="match status" value="1"/>
</dbReference>
<comment type="caution">
    <text evidence="6">The sequence shown here is derived from an EMBL/GenBank/DDBJ whole genome shotgun (WGS) entry which is preliminary data.</text>
</comment>
<sequence>MKYFYIRVLFCALSFFSLTCLNAQEQSQNSVLVSDSPTTFIDGFSKASKTGKGLAPMTIRLSSSKTLELNLNVKNQEHKTTSFIGSVNQKGDASFSFTYSNGKLDGHIIEKAENKAYRLFTNKANKVLVEETDINAILCIAYEKAKGSSDSQQKSSGKTSKRPPTTLQSRPGAPAVIYLDFDGETVTGTNWVSGGTINAQPSGMSDAQITIAWEIMAEDFSPFNINVVTDRSVFEATPKDHRMMCIFTPTDDAQPDSGGVAFLNSFSWNTDDPAWVYNIFNGKQAGDTGSHEIGHTMGLDHDGRGSTEYYEGHGNWAPIMGFSLNKSIAQWSLGEYTNATNMENDLQVIGGGANNFEYIADDHGSDLNTATAIEADNGGNVDASENTGIIHKRDDIDMFSFLAQAGSATFNFSPHDVHPNLDIQARLLDANGIEVAISNPSGLEATISENLTAGLYFLEVQGIGAGSVDTGYSDYASLGQYSISGQYTVQTPENDIELVSISLEEGSLECGSIAPSVVVRNDGLNTISGFDILYTLNNGNQETQSFTNTLAPQETVTVDISNITLTSVGNSSIEIIAQITNDDLPTNNTIVRNFFANTSGVAAQVNSFETSDDALIAYDEAGDGSVWERGVPNGAVLNAAATGNNAYGTILTGNYPDDKKSFLVTNCYDFSSIQTPVLKFQMAYDIEINYDVLYVEYSLDTGDSWNLLGSRTSQPNWYNSDMVPGTNICENCPGEQWTGTNATMAEYAYDFTANSATETDLTNADNIMFRFVFHTDGFVNEEGVVIDDFVVEGTPVDDDDDDDDGILDVDDNCQLTSNADQLNTDGDSMGDVCDDDDDNDGVLDVDDNCPLTPNADQADADGDGIGDVCEDPNDNDGDGVVNASDNCPDTANADQEDTDGDEIGDVCDNDDDNDLILDAVDNCPLTYNPDQLDTDNDGIGDVCDRDDDEDGVLDVDDNCPLIANPDQEDADNDGIGDVCDSTPEDLDGDGVLNDDDNCPNTSNADQLDSDDDGIGDVCDPDDDNDTILDIVDNCPLEANTDQADSDDDGIGDVCDTSDDGFTLPESNYSFINVPSCEANKGGIEITAVEDYRYQATLSGSAFGISKDFEESVLFEDLDAGMYSVCITVDGEADYVGCFDVTVEPSEAFSVQTAVDYSRLEVTLTLTGSETYEVTLNDETQMVSANEVTLSLTDPVNNLQVSSGRDCDELYEESFAVNPEVAIYPNPVEGDQLTINLEGGVETELVVSLFALRGTRVSSKLYEVIDNQVVVNVSLLAKGIYILNVSTFNKTTTYKIIRN</sequence>
<feature type="domain" description="Secretion system C-terminal sorting" evidence="5">
    <location>
        <begin position="1222"/>
        <end position="1296"/>
    </location>
</feature>
<reference evidence="6 7" key="1">
    <citation type="submission" date="2019-05" db="EMBL/GenBank/DDBJ databases">
        <authorList>
            <person name="Zhang J.-Y."/>
            <person name="Feg X."/>
            <person name="Du Z.-J."/>
        </authorList>
    </citation>
    <scope>NUCLEOTIDE SEQUENCE [LARGE SCALE GENOMIC DNA]</scope>
    <source>
        <strain evidence="6 7">RZ26</strain>
    </source>
</reference>
<dbReference type="SUPFAM" id="SSF55486">
    <property type="entry name" value="Metalloproteases ('zincins'), catalytic domain"/>
    <property type="match status" value="1"/>
</dbReference>
<evidence type="ECO:0000256" key="2">
    <source>
        <dbReference type="ARBA" id="ARBA00022837"/>
    </source>
</evidence>
<gene>
    <name evidence="6" type="ORF">FEE95_21185</name>
</gene>
<feature type="compositionally biased region" description="Acidic residues" evidence="3">
    <location>
        <begin position="894"/>
        <end position="905"/>
    </location>
</feature>
<keyword evidence="1 4" id="KW-0732">Signal</keyword>
<dbReference type="GO" id="GO:0007155">
    <property type="term" value="P:cell adhesion"/>
    <property type="evidence" value="ECO:0007669"/>
    <property type="project" value="InterPro"/>
</dbReference>
<dbReference type="Pfam" id="PF18962">
    <property type="entry name" value="Por_Secre_tail"/>
    <property type="match status" value="1"/>
</dbReference>
<evidence type="ECO:0000259" key="5">
    <source>
        <dbReference type="Pfam" id="PF18962"/>
    </source>
</evidence>
<keyword evidence="2" id="KW-0106">Calcium</keyword>
<feature type="region of interest" description="Disordered" evidence="3">
    <location>
        <begin position="928"/>
        <end position="1013"/>
    </location>
</feature>
<dbReference type="PROSITE" id="PS51234">
    <property type="entry name" value="TSP3"/>
    <property type="match status" value="6"/>
</dbReference>
<feature type="compositionally biased region" description="Acidic residues" evidence="3">
    <location>
        <begin position="932"/>
        <end position="957"/>
    </location>
</feature>
<evidence type="ECO:0000313" key="6">
    <source>
        <dbReference type="EMBL" id="TMM52203.1"/>
    </source>
</evidence>
<feature type="compositionally biased region" description="Low complexity" evidence="3">
    <location>
        <begin position="148"/>
        <end position="158"/>
    </location>
</feature>
<dbReference type="NCBIfam" id="TIGR04183">
    <property type="entry name" value="Por_Secre_tail"/>
    <property type="match status" value="1"/>
</dbReference>
<evidence type="ECO:0000256" key="4">
    <source>
        <dbReference type="SAM" id="SignalP"/>
    </source>
</evidence>
<dbReference type="Gene3D" id="4.10.1080.10">
    <property type="entry name" value="TSP type-3 repeat"/>
    <property type="match status" value="3"/>
</dbReference>
<dbReference type="Gene3D" id="3.40.390.10">
    <property type="entry name" value="Collagenase (Catalytic Domain)"/>
    <property type="match status" value="1"/>
</dbReference>
<keyword evidence="7" id="KW-1185">Reference proteome</keyword>
<dbReference type="GO" id="GO:0005509">
    <property type="term" value="F:calcium ion binding"/>
    <property type="evidence" value="ECO:0007669"/>
    <property type="project" value="InterPro"/>
</dbReference>
<evidence type="ECO:0000256" key="3">
    <source>
        <dbReference type="SAM" id="MobiDB-lite"/>
    </source>
</evidence>
<name>A0A5S3PE07_9FLAO</name>
<dbReference type="Pfam" id="PF02412">
    <property type="entry name" value="TSP_3"/>
    <property type="match status" value="6"/>
</dbReference>
<evidence type="ECO:0000256" key="1">
    <source>
        <dbReference type="ARBA" id="ARBA00022729"/>
    </source>
</evidence>
<dbReference type="RefSeq" id="WP_138660046.1">
    <property type="nucleotide sequence ID" value="NZ_VATY01000006.1"/>
</dbReference>
<feature type="chain" id="PRO_5024386849" evidence="4">
    <location>
        <begin position="24"/>
        <end position="1298"/>
    </location>
</feature>
<dbReference type="InterPro" id="IPR024079">
    <property type="entry name" value="MetalloPept_cat_dom_sf"/>
</dbReference>
<dbReference type="SUPFAM" id="SSF103647">
    <property type="entry name" value="TSP type-3 repeat"/>
    <property type="match status" value="2"/>
</dbReference>
<dbReference type="InterPro" id="IPR026444">
    <property type="entry name" value="Secre_tail"/>
</dbReference>
<dbReference type="InterPro" id="IPR003367">
    <property type="entry name" value="Thrombospondin_3-like_rpt"/>
</dbReference>
<protein>
    <submittedName>
        <fullName evidence="6">T9SS type A sorting domain-containing protein</fullName>
    </submittedName>
</protein>
<accession>A0A5S3PE07</accession>
<feature type="region of interest" description="Disordered" evidence="3">
    <location>
        <begin position="148"/>
        <end position="171"/>
    </location>
</feature>
<dbReference type="PANTHER" id="PTHR10199:SF119">
    <property type="entry name" value="RE20510P"/>
    <property type="match status" value="1"/>
</dbReference>
<dbReference type="EMBL" id="VATY01000006">
    <property type="protein sequence ID" value="TMM52203.1"/>
    <property type="molecule type" value="Genomic_DNA"/>
</dbReference>
<proteinExistence type="predicted"/>
<evidence type="ECO:0000313" key="7">
    <source>
        <dbReference type="Proteomes" id="UP000310314"/>
    </source>
</evidence>